<comment type="caution">
    <text evidence="3">The sequence shown here is derived from an EMBL/GenBank/DDBJ whole genome shotgun (WGS) entry which is preliminary data.</text>
</comment>
<sequence>MSGLQSLYNLLHKRLDLPCSVAAQEFLSSVKSENDRLSLATNGLVPLLENGKIEDSLRILAAYLLHAIYDFSGTPNPFYSRIAEFHALQQKQSILISPNEESSFYAPPTSQQQMTHLDRGLDGFKYLDIRGKDNSHISSADGLYSRYSGVPETHQEGSRSPFACVLWKILKGEAHEPLPSQLGTFSPTILADIRLWEPEEYQRRADLNLPLDTVSSPQPPQPHNVQVINDSRHIPMHATPSSSPLSSRLPFISPNYPAPLDGRRAVTPSDRYYPVQGYGLSTFVGDATVRPTAQRTNFLLAPGSSRPSSVAYPSHPSLSSASSTLDSSSINTPNSVVDTSTFALPRTDSTRVVDASAFYIPQVNRWSTRSEAEVALGSKDSADFKSSSLPHHVGRRFSPTITSKSSLQSSRNPGVIGSGRPSSRGPSEPSSESRASYIGISGDNGTGRYSPALEGLDIQALTLKQQIPRPIPPEHLDTPGTGGTLLYKTGGGAIEPPSNNHDSASHSQEKRDHLDLTSASPAIPQVKIESRPQLYSTFQDGVVDYSTRGPNSQASQSMKGGYSGDMDNKSTLTGEAVSAIRRSGALENMPEGRGTNTQKELGQISHLNSSPISPDTDVELSASQRRRNGGAEPDPVAIRERDELAEAIVLYLMARERVLTLQEQRKLQPHLSMLTRPICVLRPEDIPSLVANNQDIAVKLLLSLLSQDEKETQQIEELLKKIDLKNGRDGNGADSMNSLTLVSEMVKLVTSYGSVPPPSMNDLSSPIRGAVGIRRYLIALTELPPTIQSFNVIGKLLSPSQSGQPISEELRRIATLIRTEVLGGFISGCIRWIEKADRDEKEGSVHDDRVATATRNLCRFYTALIKYGMIAADSEEDTTEIMSFALQFSRFESAQKARRNVQDQAVRYEEMNGKIIKKNLQAKEAKKKE</sequence>
<evidence type="ECO:0000256" key="1">
    <source>
        <dbReference type="SAM" id="Coils"/>
    </source>
</evidence>
<feature type="compositionally biased region" description="Polar residues" evidence="2">
    <location>
        <begin position="399"/>
        <end position="412"/>
    </location>
</feature>
<evidence type="ECO:0008006" key="5">
    <source>
        <dbReference type="Google" id="ProtNLM"/>
    </source>
</evidence>
<keyword evidence="1" id="KW-0175">Coiled coil</keyword>
<feature type="compositionally biased region" description="Low complexity" evidence="2">
    <location>
        <begin position="418"/>
        <end position="434"/>
    </location>
</feature>
<proteinExistence type="predicted"/>
<feature type="compositionally biased region" description="Polar residues" evidence="2">
    <location>
        <begin position="548"/>
        <end position="558"/>
    </location>
</feature>
<accession>A0AAV5A4S3</accession>
<feature type="compositionally biased region" description="Low complexity" evidence="2">
    <location>
        <begin position="314"/>
        <end position="329"/>
    </location>
</feature>
<feature type="region of interest" description="Disordered" evidence="2">
    <location>
        <begin position="606"/>
        <end position="635"/>
    </location>
</feature>
<dbReference type="Pfam" id="PF10155">
    <property type="entry name" value="CNOT11"/>
    <property type="match status" value="1"/>
</dbReference>
<dbReference type="AlphaFoldDB" id="A0AAV5A4S3"/>
<feature type="region of interest" description="Disordered" evidence="2">
    <location>
        <begin position="381"/>
        <end position="443"/>
    </location>
</feature>
<evidence type="ECO:0000256" key="2">
    <source>
        <dbReference type="SAM" id="MobiDB-lite"/>
    </source>
</evidence>
<dbReference type="InterPro" id="IPR019312">
    <property type="entry name" value="CNOT11"/>
</dbReference>
<name>A0AAV5A4S3_9AGAM</name>
<evidence type="ECO:0000313" key="3">
    <source>
        <dbReference type="EMBL" id="GJJ09285.1"/>
    </source>
</evidence>
<protein>
    <recommendedName>
        <fullName evidence="5">CCR4-NOT transcription complex subunit 11</fullName>
    </recommendedName>
</protein>
<evidence type="ECO:0000313" key="4">
    <source>
        <dbReference type="Proteomes" id="UP001050691"/>
    </source>
</evidence>
<dbReference type="EMBL" id="BPWL01000004">
    <property type="protein sequence ID" value="GJJ09285.1"/>
    <property type="molecule type" value="Genomic_DNA"/>
</dbReference>
<reference evidence="3" key="1">
    <citation type="submission" date="2021-10" db="EMBL/GenBank/DDBJ databases">
        <title>De novo Genome Assembly of Clathrus columnatus (Basidiomycota, Fungi) Using Illumina and Nanopore Sequence Data.</title>
        <authorList>
            <person name="Ogiso-Tanaka E."/>
            <person name="Itagaki H."/>
            <person name="Hosoya T."/>
            <person name="Hosaka K."/>
        </authorList>
    </citation>
    <scope>NUCLEOTIDE SEQUENCE</scope>
    <source>
        <strain evidence="3">MO-923</strain>
    </source>
</reference>
<keyword evidence="4" id="KW-1185">Reference proteome</keyword>
<dbReference type="Proteomes" id="UP001050691">
    <property type="component" value="Unassembled WGS sequence"/>
</dbReference>
<feature type="compositionally biased region" description="Basic and acidic residues" evidence="2">
    <location>
        <begin position="503"/>
        <end position="515"/>
    </location>
</feature>
<feature type="region of interest" description="Disordered" evidence="2">
    <location>
        <begin position="299"/>
        <end position="337"/>
    </location>
</feature>
<gene>
    <name evidence="3" type="ORF">Clacol_003507</name>
</gene>
<organism evidence="3 4">
    <name type="scientific">Clathrus columnatus</name>
    <dbReference type="NCBI Taxonomy" id="1419009"/>
    <lineage>
        <taxon>Eukaryota</taxon>
        <taxon>Fungi</taxon>
        <taxon>Dikarya</taxon>
        <taxon>Basidiomycota</taxon>
        <taxon>Agaricomycotina</taxon>
        <taxon>Agaricomycetes</taxon>
        <taxon>Phallomycetidae</taxon>
        <taxon>Phallales</taxon>
        <taxon>Clathraceae</taxon>
        <taxon>Clathrus</taxon>
    </lineage>
</organism>
<feature type="region of interest" description="Disordered" evidence="2">
    <location>
        <begin position="491"/>
        <end position="530"/>
    </location>
</feature>
<feature type="region of interest" description="Disordered" evidence="2">
    <location>
        <begin position="546"/>
        <end position="567"/>
    </location>
</feature>
<dbReference type="GO" id="GO:0030014">
    <property type="term" value="C:CCR4-NOT complex"/>
    <property type="evidence" value="ECO:0007669"/>
    <property type="project" value="InterPro"/>
</dbReference>
<feature type="coiled-coil region" evidence="1">
    <location>
        <begin position="891"/>
        <end position="928"/>
    </location>
</feature>